<evidence type="ECO:0000313" key="2">
    <source>
        <dbReference type="EMBL" id="GEM42191.1"/>
    </source>
</evidence>
<accession>A0A511MP10</accession>
<proteinExistence type="predicted"/>
<gene>
    <name evidence="2" type="ORF">NN4_67100</name>
</gene>
<dbReference type="EMBL" id="BJXA01000064">
    <property type="protein sequence ID" value="GEM42191.1"/>
    <property type="molecule type" value="Genomic_DNA"/>
</dbReference>
<organism evidence="2 3">
    <name type="scientific">Nocardia ninae NBRC 108245</name>
    <dbReference type="NCBI Taxonomy" id="1210091"/>
    <lineage>
        <taxon>Bacteria</taxon>
        <taxon>Bacillati</taxon>
        <taxon>Actinomycetota</taxon>
        <taxon>Actinomycetes</taxon>
        <taxon>Mycobacteriales</taxon>
        <taxon>Nocardiaceae</taxon>
        <taxon>Nocardia</taxon>
    </lineage>
</organism>
<keyword evidence="1" id="KW-1133">Transmembrane helix</keyword>
<reference evidence="2 3" key="1">
    <citation type="submission" date="2019-07" db="EMBL/GenBank/DDBJ databases">
        <title>Whole genome shotgun sequence of Nocardia ninae NBRC 108245.</title>
        <authorList>
            <person name="Hosoyama A."/>
            <person name="Uohara A."/>
            <person name="Ohji S."/>
            <person name="Ichikawa N."/>
        </authorList>
    </citation>
    <scope>NUCLEOTIDE SEQUENCE [LARGE SCALE GENOMIC DNA]</scope>
    <source>
        <strain evidence="2 3">NBRC 108245</strain>
    </source>
</reference>
<evidence type="ECO:0000256" key="1">
    <source>
        <dbReference type="SAM" id="Phobius"/>
    </source>
</evidence>
<feature type="transmembrane region" description="Helical" evidence="1">
    <location>
        <begin position="117"/>
        <end position="136"/>
    </location>
</feature>
<name>A0A511MP10_9NOCA</name>
<keyword evidence="3" id="KW-1185">Reference proteome</keyword>
<evidence type="ECO:0000313" key="3">
    <source>
        <dbReference type="Proteomes" id="UP000321424"/>
    </source>
</evidence>
<keyword evidence="1" id="KW-0472">Membrane</keyword>
<protein>
    <submittedName>
        <fullName evidence="2">Uncharacterized protein</fullName>
    </submittedName>
</protein>
<dbReference type="AlphaFoldDB" id="A0A511MP10"/>
<feature type="transmembrane region" description="Helical" evidence="1">
    <location>
        <begin position="59"/>
        <end position="79"/>
    </location>
</feature>
<comment type="caution">
    <text evidence="2">The sequence shown here is derived from an EMBL/GenBank/DDBJ whole genome shotgun (WGS) entry which is preliminary data.</text>
</comment>
<feature type="transmembrane region" description="Helical" evidence="1">
    <location>
        <begin position="91"/>
        <end position="111"/>
    </location>
</feature>
<dbReference type="Proteomes" id="UP000321424">
    <property type="component" value="Unassembled WGS sequence"/>
</dbReference>
<sequence>MMLGMDPMEAEQQLQTADSAYRAAALPTLPPRIALPCAVMIGAAVALSGQHSANGLIQLSYWISAVALAAGAVGLTVRARRQRGLTGLRGPARTALTTLLTCALSLLTIAICAGPGMGWIYLGLGVVVGVVAAAVLRRPRYLLPRQRR</sequence>
<keyword evidence="1" id="KW-0812">Transmembrane</keyword>